<dbReference type="InterPro" id="IPR037185">
    <property type="entry name" value="EmrE-like"/>
</dbReference>
<dbReference type="InterPro" id="IPR050638">
    <property type="entry name" value="AA-Vitamin_Transporters"/>
</dbReference>
<name>A0A4D7ATX3_9HYPH</name>
<feature type="transmembrane region" description="Helical" evidence="6">
    <location>
        <begin position="269"/>
        <end position="287"/>
    </location>
</feature>
<organism evidence="8 9">
    <name type="scientific">Phreatobacter stygius</name>
    <dbReference type="NCBI Taxonomy" id="1940610"/>
    <lineage>
        <taxon>Bacteria</taxon>
        <taxon>Pseudomonadati</taxon>
        <taxon>Pseudomonadota</taxon>
        <taxon>Alphaproteobacteria</taxon>
        <taxon>Hyphomicrobiales</taxon>
        <taxon>Phreatobacteraceae</taxon>
        <taxon>Phreatobacter</taxon>
    </lineage>
</organism>
<feature type="transmembrane region" description="Helical" evidence="6">
    <location>
        <begin position="149"/>
        <end position="169"/>
    </location>
</feature>
<dbReference type="OrthoDB" id="8277066at2"/>
<gene>
    <name evidence="8" type="ORF">E8M01_01750</name>
</gene>
<dbReference type="EMBL" id="CP039690">
    <property type="protein sequence ID" value="QCI63075.1"/>
    <property type="molecule type" value="Genomic_DNA"/>
</dbReference>
<protein>
    <submittedName>
        <fullName evidence="8">DMT family transporter</fullName>
    </submittedName>
</protein>
<evidence type="ECO:0000256" key="1">
    <source>
        <dbReference type="ARBA" id="ARBA00004141"/>
    </source>
</evidence>
<dbReference type="Pfam" id="PF00892">
    <property type="entry name" value="EamA"/>
    <property type="match status" value="2"/>
</dbReference>
<evidence type="ECO:0000256" key="6">
    <source>
        <dbReference type="SAM" id="Phobius"/>
    </source>
</evidence>
<dbReference type="PANTHER" id="PTHR32322">
    <property type="entry name" value="INNER MEMBRANE TRANSPORTER"/>
    <property type="match status" value="1"/>
</dbReference>
<keyword evidence="5 6" id="KW-0472">Membrane</keyword>
<evidence type="ECO:0000313" key="8">
    <source>
        <dbReference type="EMBL" id="QCI63075.1"/>
    </source>
</evidence>
<proteinExistence type="inferred from homology"/>
<evidence type="ECO:0000256" key="5">
    <source>
        <dbReference type="ARBA" id="ARBA00023136"/>
    </source>
</evidence>
<comment type="similarity">
    <text evidence="2">Belongs to the EamA transporter family.</text>
</comment>
<feature type="domain" description="EamA" evidence="7">
    <location>
        <begin position="7"/>
        <end position="140"/>
    </location>
</feature>
<dbReference type="SUPFAM" id="SSF103481">
    <property type="entry name" value="Multidrug resistance efflux transporter EmrE"/>
    <property type="match status" value="2"/>
</dbReference>
<evidence type="ECO:0000256" key="4">
    <source>
        <dbReference type="ARBA" id="ARBA00022989"/>
    </source>
</evidence>
<keyword evidence="4 6" id="KW-1133">Transmembrane helix</keyword>
<accession>A0A4D7ATX3</accession>
<feature type="transmembrane region" description="Helical" evidence="6">
    <location>
        <begin position="181"/>
        <end position="201"/>
    </location>
</feature>
<evidence type="ECO:0000313" key="9">
    <source>
        <dbReference type="Proteomes" id="UP000298781"/>
    </source>
</evidence>
<dbReference type="Proteomes" id="UP000298781">
    <property type="component" value="Chromosome"/>
</dbReference>
<dbReference type="PANTHER" id="PTHR32322:SF2">
    <property type="entry name" value="EAMA DOMAIN-CONTAINING PROTEIN"/>
    <property type="match status" value="1"/>
</dbReference>
<reference evidence="8 9" key="1">
    <citation type="submission" date="2019-04" db="EMBL/GenBank/DDBJ databases">
        <title>Phreatobacter aquaticus sp. nov.</title>
        <authorList>
            <person name="Choi A."/>
        </authorList>
    </citation>
    <scope>NUCLEOTIDE SEQUENCE [LARGE SCALE GENOMIC DNA]</scope>
    <source>
        <strain evidence="8 9">KCTC 52518</strain>
    </source>
</reference>
<feature type="transmembrane region" description="Helical" evidence="6">
    <location>
        <begin position="34"/>
        <end position="56"/>
    </location>
</feature>
<comment type="subcellular location">
    <subcellularLocation>
        <location evidence="1">Membrane</location>
        <topology evidence="1">Multi-pass membrane protein</topology>
    </subcellularLocation>
</comment>
<evidence type="ECO:0000259" key="7">
    <source>
        <dbReference type="Pfam" id="PF00892"/>
    </source>
</evidence>
<feature type="transmembrane region" description="Helical" evidence="6">
    <location>
        <begin position="68"/>
        <end position="92"/>
    </location>
</feature>
<dbReference type="InterPro" id="IPR000620">
    <property type="entry name" value="EamA_dom"/>
</dbReference>
<keyword evidence="9" id="KW-1185">Reference proteome</keyword>
<feature type="domain" description="EamA" evidence="7">
    <location>
        <begin position="152"/>
        <end position="285"/>
    </location>
</feature>
<feature type="transmembrane region" description="Helical" evidence="6">
    <location>
        <begin position="213"/>
        <end position="234"/>
    </location>
</feature>
<dbReference type="AlphaFoldDB" id="A0A4D7ATX3"/>
<evidence type="ECO:0000256" key="2">
    <source>
        <dbReference type="ARBA" id="ARBA00007362"/>
    </source>
</evidence>
<dbReference type="RefSeq" id="WP_136958538.1">
    <property type="nucleotide sequence ID" value="NZ_CP039690.1"/>
</dbReference>
<sequence length="295" mass="30001">MSRQVQGYVFLALAMVLVGSTVVASKVIATGLPPFTATALRFAVALPVFVALMSVTRTPWPKLDRRDWLILLLQASAGSVGYTVLLIWGLGLTSATDAGVVTGTLPIVAAAISIGVLGERPDRRLLAAIGLAAIGVLSITGAAPDGGGHSLLGNALIFAAVVGEGLFILLNKRLRAAISPLALSALLTGIGLALSSVPALIEQPWMMPVAPEALAAVAYYGLVPTVGGFLLWYAGAARVSGVEASLFTALAPVSAVLLAVVLLNETIGLAQVIGIGCVLAAVLTIGLPRRTQASV</sequence>
<evidence type="ECO:0000256" key="3">
    <source>
        <dbReference type="ARBA" id="ARBA00022692"/>
    </source>
</evidence>
<feature type="transmembrane region" description="Helical" evidence="6">
    <location>
        <begin position="125"/>
        <end position="143"/>
    </location>
</feature>
<dbReference type="GO" id="GO:0016020">
    <property type="term" value="C:membrane"/>
    <property type="evidence" value="ECO:0007669"/>
    <property type="project" value="UniProtKB-SubCell"/>
</dbReference>
<feature type="transmembrane region" description="Helical" evidence="6">
    <location>
        <begin position="98"/>
        <end position="118"/>
    </location>
</feature>
<keyword evidence="3 6" id="KW-0812">Transmembrane</keyword>
<feature type="transmembrane region" description="Helical" evidence="6">
    <location>
        <begin position="246"/>
        <end position="263"/>
    </location>
</feature>
<dbReference type="KEGG" id="pstg:E8M01_01750"/>